<organism evidence="2 3">
    <name type="scientific">endosymbiont of Bathymodiolus septemdierum str. Myojin knoll</name>
    <dbReference type="NCBI Taxonomy" id="1303921"/>
    <lineage>
        <taxon>Bacteria</taxon>
        <taxon>Pseudomonadati</taxon>
        <taxon>Pseudomonadota</taxon>
        <taxon>Gammaproteobacteria</taxon>
        <taxon>sulfur-oxidizing symbionts</taxon>
    </lineage>
</organism>
<dbReference type="RefSeq" id="WP_066043261.1">
    <property type="nucleotide sequence ID" value="NZ_AP013042.1"/>
</dbReference>
<dbReference type="EMBL" id="AP013042">
    <property type="protein sequence ID" value="BAS67394.1"/>
    <property type="molecule type" value="Genomic_DNA"/>
</dbReference>
<dbReference type="Proteomes" id="UP000067399">
    <property type="component" value="Chromosome"/>
</dbReference>
<evidence type="ECO:0000256" key="1">
    <source>
        <dbReference type="SAM" id="MobiDB-lite"/>
    </source>
</evidence>
<evidence type="ECO:0000313" key="2">
    <source>
        <dbReference type="EMBL" id="BAS67394.1"/>
    </source>
</evidence>
<dbReference type="AlphaFoldDB" id="A0A0P0UQR8"/>
<name>A0A0P0UQR8_9GAMM</name>
<reference evidence="2 3" key="2">
    <citation type="journal article" date="2016" name="ISME J.">
        <title>Heterogeneous composition of key metabolic gene clusters in a vent mussel symbiont population.</title>
        <authorList>
            <person name="Ikuta T."/>
            <person name="Takaki Y."/>
            <person name="Nagai Y."/>
            <person name="Shimamura S."/>
            <person name="Tsuda M."/>
            <person name="Kawagucci S."/>
            <person name="Aoki Y."/>
            <person name="Inoue K."/>
            <person name="Teruya M."/>
            <person name="Satou K."/>
            <person name="Teruya K."/>
            <person name="Shimoji M."/>
            <person name="Tamotsu H."/>
            <person name="Hirano T."/>
            <person name="Maruyama T."/>
            <person name="Yoshida T."/>
        </authorList>
    </citation>
    <scope>NUCLEOTIDE SEQUENCE [LARGE SCALE GENOMIC DNA]</scope>
    <source>
        <strain evidence="2 3">Myojin Knoll</strain>
    </source>
</reference>
<accession>A0A0P0UQR8</accession>
<proteinExistence type="predicted"/>
<feature type="compositionally biased region" description="Polar residues" evidence="1">
    <location>
        <begin position="53"/>
        <end position="62"/>
    </location>
</feature>
<feature type="region of interest" description="Disordered" evidence="1">
    <location>
        <begin position="40"/>
        <end position="62"/>
    </location>
</feature>
<gene>
    <name evidence="2" type="ORF">BSEPE_0381</name>
</gene>
<keyword evidence="3" id="KW-1185">Reference proteome</keyword>
<reference evidence="2 3" key="1">
    <citation type="journal article" date="2000" name="Mar. Ecol. Prog. Ser.">
        <title>Phylogenetic characterization of endosymbionts in three hydrothermal vent mussels: influence on host distributions.</title>
        <authorList>
            <person name="Fujiwara Y."/>
            <person name="Takai K."/>
            <person name="Uematsu K."/>
            <person name="Tsuchida S."/>
            <person name="Hunt J.C."/>
            <person name="Hashimoto J."/>
        </authorList>
    </citation>
    <scope>NUCLEOTIDE SEQUENCE [LARGE SCALE GENOMIC DNA]</scope>
    <source>
        <strain evidence="2 3">Myojin Knoll</strain>
    </source>
</reference>
<protein>
    <submittedName>
        <fullName evidence="2">Uncharacterized protein</fullName>
    </submittedName>
</protein>
<sequence>MMKNTVTFAAIMTLTMGVIAGGDDRDTGPIESLETMAPSSEVMAPSSEVMAPSSETSVGNQPAETLKLSVGGKSVSVAAHIICQEKIGLKESNIAIFRRAQAAGNLYNTGPIESNGTEFSPKRWDAYFECVAKNGG</sequence>
<dbReference type="OrthoDB" id="9795659at2"/>
<dbReference type="KEGG" id="ebh:BSEPE_0381"/>
<evidence type="ECO:0000313" key="3">
    <source>
        <dbReference type="Proteomes" id="UP000067399"/>
    </source>
</evidence>